<accession>A0A6G7LW76</accession>
<evidence type="ECO:0008006" key="4">
    <source>
        <dbReference type="Google" id="ProtNLM"/>
    </source>
</evidence>
<feature type="signal peptide" evidence="1">
    <location>
        <begin position="1"/>
        <end position="22"/>
    </location>
</feature>
<keyword evidence="1" id="KW-0732">Signal</keyword>
<dbReference type="EMBL" id="CP045857">
    <property type="protein sequence ID" value="QIJ06022.1"/>
    <property type="molecule type" value="Genomic_DNA"/>
</dbReference>
<dbReference type="Proteomes" id="UP000502117">
    <property type="component" value="Chromosome"/>
</dbReference>
<sequence length="224" mass="25748">MKHKMIISLLLCGLGSMQYAQAQEGAFQTSGVIMGLSNYLWRGLTISDDKPSLQADIMLEHETGFYAGVSFETYRYQGDEGIEKDYEIDYYAGYYLTVNDELGFGFNAMRYTYGDSHSNLEYTLSMDYNSLNLALNYDQDFETWYSEANYALPLAQYGELVIHGGYYFDAETMGFEDKGELQDSAYDLALRYSYPLLSQLDLLLEASYQEFEHDHYMIGLAFNF</sequence>
<protein>
    <recommendedName>
        <fullName evidence="4">Porin</fullName>
    </recommendedName>
</protein>
<dbReference type="InterPro" id="IPR010239">
    <property type="entry name" value="CHP02001"/>
</dbReference>
<evidence type="ECO:0000313" key="3">
    <source>
        <dbReference type="Proteomes" id="UP000502117"/>
    </source>
</evidence>
<name>A0A6G7LW76_9GAMM</name>
<dbReference type="NCBIfam" id="TIGR02001">
    <property type="entry name" value="gcw_chp"/>
    <property type="match status" value="1"/>
</dbReference>
<proteinExistence type="predicted"/>
<evidence type="ECO:0000313" key="2">
    <source>
        <dbReference type="EMBL" id="QIJ06022.1"/>
    </source>
</evidence>
<feature type="chain" id="PRO_5026169531" description="Porin" evidence="1">
    <location>
        <begin position="23"/>
        <end position="224"/>
    </location>
</feature>
<dbReference type="Pfam" id="PF09694">
    <property type="entry name" value="Gcw_chp"/>
    <property type="match status" value="1"/>
</dbReference>
<dbReference type="AlphaFoldDB" id="A0A6G7LW76"/>
<dbReference type="RefSeq" id="WP_165565690.1">
    <property type="nucleotide sequence ID" value="NZ_CP045857.1"/>
</dbReference>
<gene>
    <name evidence="2" type="ORF">GII14_18935</name>
</gene>
<reference evidence="2 3" key="1">
    <citation type="submission" date="2019-11" db="EMBL/GenBank/DDBJ databases">
        <title>Complete Genome Sequence of Shewanella chilikensis Strain DC57, Isolated from Corroded Seal Rings at a floating production facility in Australia.</title>
        <authorList>
            <person name="Salgar-Chaparro S.J."/>
            <person name="Castillo-Villamizar G.A."/>
            <person name="Poehlein A."/>
            <person name="Daniel R."/>
            <person name="Machuca L."/>
        </authorList>
    </citation>
    <scope>NUCLEOTIDE SEQUENCE [LARGE SCALE GENOMIC DNA]</scope>
    <source>
        <strain evidence="2 3">DC57</strain>
    </source>
</reference>
<organism evidence="2 3">
    <name type="scientific">Shewanella chilikensis</name>
    <dbReference type="NCBI Taxonomy" id="558541"/>
    <lineage>
        <taxon>Bacteria</taxon>
        <taxon>Pseudomonadati</taxon>
        <taxon>Pseudomonadota</taxon>
        <taxon>Gammaproteobacteria</taxon>
        <taxon>Alteromonadales</taxon>
        <taxon>Shewanellaceae</taxon>
        <taxon>Shewanella</taxon>
    </lineage>
</organism>
<evidence type="ECO:0000256" key="1">
    <source>
        <dbReference type="SAM" id="SignalP"/>
    </source>
</evidence>
<dbReference type="KEGG" id="schk:GII14_18935"/>